<evidence type="ECO:0000256" key="1">
    <source>
        <dbReference type="ARBA" id="ARBA00007754"/>
    </source>
</evidence>
<name>A0ABS9CDR5_9BACT</name>
<protein>
    <submittedName>
        <fullName evidence="6">Beta-mannosidase</fullName>
    </submittedName>
</protein>
<keyword evidence="7" id="KW-1185">Reference proteome</keyword>
<dbReference type="Gene3D" id="3.20.20.80">
    <property type="entry name" value="Glycosidases"/>
    <property type="match status" value="1"/>
</dbReference>
<dbReference type="EMBL" id="JADYTN010000003">
    <property type="protein sequence ID" value="MCF2562859.1"/>
    <property type="molecule type" value="Genomic_DNA"/>
</dbReference>
<proteinExistence type="inferred from homology"/>
<dbReference type="InterPro" id="IPR000805">
    <property type="entry name" value="Glyco_hydro_26"/>
</dbReference>
<accession>A0ABS9CDR5</accession>
<gene>
    <name evidence="6" type="ORF">I6E12_01835</name>
</gene>
<feature type="active site" description="Nucleophile" evidence="4">
    <location>
        <position position="321"/>
    </location>
</feature>
<dbReference type="InterPro" id="IPR022790">
    <property type="entry name" value="GH26_dom"/>
</dbReference>
<evidence type="ECO:0000259" key="5">
    <source>
        <dbReference type="PROSITE" id="PS51764"/>
    </source>
</evidence>
<dbReference type="SUPFAM" id="SSF51445">
    <property type="entry name" value="(Trans)glycosidases"/>
    <property type="match status" value="1"/>
</dbReference>
<evidence type="ECO:0000256" key="2">
    <source>
        <dbReference type="ARBA" id="ARBA00022801"/>
    </source>
</evidence>
<dbReference type="PANTHER" id="PTHR40079">
    <property type="entry name" value="MANNAN ENDO-1,4-BETA-MANNOSIDASE E-RELATED"/>
    <property type="match status" value="1"/>
</dbReference>
<dbReference type="Proteomes" id="UP001200470">
    <property type="component" value="Unassembled WGS sequence"/>
</dbReference>
<comment type="similarity">
    <text evidence="1 4">Belongs to the glycosyl hydrolase 26 family.</text>
</comment>
<dbReference type="PANTHER" id="PTHR40079:SF4">
    <property type="entry name" value="GH26 DOMAIN-CONTAINING PROTEIN-RELATED"/>
    <property type="match status" value="1"/>
</dbReference>
<dbReference type="Pfam" id="PF02156">
    <property type="entry name" value="Glyco_hydro_26"/>
    <property type="match status" value="1"/>
</dbReference>
<feature type="domain" description="GH26" evidence="5">
    <location>
        <begin position="52"/>
        <end position="379"/>
    </location>
</feature>
<keyword evidence="2 4" id="KW-0378">Hydrolase</keyword>
<dbReference type="InterPro" id="IPR017853">
    <property type="entry name" value="GH"/>
</dbReference>
<comment type="caution">
    <text evidence="6">The sequence shown here is derived from an EMBL/GenBank/DDBJ whole genome shotgun (WGS) entry which is preliminary data.</text>
</comment>
<sequence>MKANCPDEGTTVAITIPAGLVKNTTAAYSFSFTTYKTPAVNITKTLVAGQTQQVKDLYDYFLGLYGKKVISSVMADVNWNTKIADKVKALTGKYPAMNCFDFIHIYVPNQGSNGWINYYDITPVKNWADKGGIVQLMWHFNVPTSENTEVKMDGSGVTCDPTKTTFKASNALKEGTWENKWFYQEMDKVAAVLLKLQDAGIAATWRPFHEGAGNATLKSGDSWGKAWFWWGAEGSANYKKLWIAMFDYFKQKGVKNLIWIWTSQNFNGDATKYNQDNDWYPGDQYVDMVARDLYGNSVEKNKQEFTELQAAYPTKMIVLGECGKSENGEQGNIGNCWTAGAKWGHFMVWYQGKQGSTDTMCSDAWWKSAMSDSNVVTLPTNH</sequence>
<organism evidence="6 7">
    <name type="scientific">Xylanibacter brevis</name>
    <dbReference type="NCBI Taxonomy" id="83231"/>
    <lineage>
        <taxon>Bacteria</taxon>
        <taxon>Pseudomonadati</taxon>
        <taxon>Bacteroidota</taxon>
        <taxon>Bacteroidia</taxon>
        <taxon>Bacteroidales</taxon>
        <taxon>Prevotellaceae</taxon>
        <taxon>Xylanibacter</taxon>
    </lineage>
</organism>
<evidence type="ECO:0000313" key="7">
    <source>
        <dbReference type="Proteomes" id="UP001200470"/>
    </source>
</evidence>
<dbReference type="PROSITE" id="PS51764">
    <property type="entry name" value="GH26"/>
    <property type="match status" value="1"/>
</dbReference>
<feature type="active site" description="Proton donor" evidence="4">
    <location>
        <position position="210"/>
    </location>
</feature>
<reference evidence="6 7" key="1">
    <citation type="submission" date="2020-12" db="EMBL/GenBank/DDBJ databases">
        <title>Whole genome sequences of gut porcine anaerobes.</title>
        <authorList>
            <person name="Kubasova T."/>
            <person name="Jahodarova E."/>
            <person name="Rychlik I."/>
        </authorList>
    </citation>
    <scope>NUCLEOTIDE SEQUENCE [LARGE SCALE GENOMIC DNA]</scope>
    <source>
        <strain evidence="6 7">An925</strain>
    </source>
</reference>
<evidence type="ECO:0000313" key="6">
    <source>
        <dbReference type="EMBL" id="MCF2562859.1"/>
    </source>
</evidence>
<evidence type="ECO:0000256" key="3">
    <source>
        <dbReference type="ARBA" id="ARBA00023295"/>
    </source>
</evidence>
<evidence type="ECO:0000256" key="4">
    <source>
        <dbReference type="PROSITE-ProRule" id="PRU01100"/>
    </source>
</evidence>
<keyword evidence="3 4" id="KW-0326">Glycosidase</keyword>